<evidence type="ECO:0000313" key="2">
    <source>
        <dbReference type="EMBL" id="GMS93542.1"/>
    </source>
</evidence>
<dbReference type="Pfam" id="PF10327">
    <property type="entry name" value="7TM_GPCR_Sri"/>
    <property type="match status" value="1"/>
</dbReference>
<sequence length="63" mass="7093">MHFQLVAAPVIFYPVPCGARNDPLLNISGRASAHFIFWASLLSLVSVSFFICFFYRHQVSTTT</sequence>
<dbReference type="Proteomes" id="UP001432027">
    <property type="component" value="Unassembled WGS sequence"/>
</dbReference>
<keyword evidence="1" id="KW-0812">Transmembrane</keyword>
<keyword evidence="1" id="KW-1133">Transmembrane helix</keyword>
<comment type="caution">
    <text evidence="2">The sequence shown here is derived from an EMBL/GenBank/DDBJ whole genome shotgun (WGS) entry which is preliminary data.</text>
</comment>
<keyword evidence="1" id="KW-0472">Membrane</keyword>
<reference evidence="2" key="1">
    <citation type="submission" date="2023-10" db="EMBL/GenBank/DDBJ databases">
        <title>Genome assembly of Pristionchus species.</title>
        <authorList>
            <person name="Yoshida K."/>
            <person name="Sommer R.J."/>
        </authorList>
    </citation>
    <scope>NUCLEOTIDE SEQUENCE</scope>
    <source>
        <strain evidence="2">RS0144</strain>
    </source>
</reference>
<organism evidence="2 3">
    <name type="scientific">Pristionchus entomophagus</name>
    <dbReference type="NCBI Taxonomy" id="358040"/>
    <lineage>
        <taxon>Eukaryota</taxon>
        <taxon>Metazoa</taxon>
        <taxon>Ecdysozoa</taxon>
        <taxon>Nematoda</taxon>
        <taxon>Chromadorea</taxon>
        <taxon>Rhabditida</taxon>
        <taxon>Rhabditina</taxon>
        <taxon>Diplogasteromorpha</taxon>
        <taxon>Diplogasteroidea</taxon>
        <taxon>Neodiplogasteridae</taxon>
        <taxon>Pristionchus</taxon>
    </lineage>
</organism>
<dbReference type="EMBL" id="BTSX01000004">
    <property type="protein sequence ID" value="GMS93542.1"/>
    <property type="molecule type" value="Genomic_DNA"/>
</dbReference>
<evidence type="ECO:0000313" key="3">
    <source>
        <dbReference type="Proteomes" id="UP001432027"/>
    </source>
</evidence>
<dbReference type="AlphaFoldDB" id="A0AAV5TFF1"/>
<feature type="transmembrane region" description="Helical" evidence="1">
    <location>
        <begin position="35"/>
        <end position="55"/>
    </location>
</feature>
<evidence type="ECO:0000256" key="1">
    <source>
        <dbReference type="SAM" id="Phobius"/>
    </source>
</evidence>
<keyword evidence="3" id="KW-1185">Reference proteome</keyword>
<protein>
    <submittedName>
        <fullName evidence="2">Uncharacterized protein</fullName>
    </submittedName>
</protein>
<name>A0AAV5TFF1_9BILA</name>
<accession>A0AAV5TFF1</accession>
<gene>
    <name evidence="2" type="ORF">PENTCL1PPCAC_15717</name>
</gene>
<proteinExistence type="predicted"/>
<dbReference type="InterPro" id="IPR019429">
    <property type="entry name" value="7TM_GPCR_serpentine_rcpt_Sri"/>
</dbReference>